<comment type="caution">
    <text evidence="8">The sequence shown here is derived from an EMBL/GenBank/DDBJ whole genome shotgun (WGS) entry which is preliminary data.</text>
</comment>
<dbReference type="InterPro" id="IPR008949">
    <property type="entry name" value="Isoprenoid_synthase_dom_sf"/>
</dbReference>
<feature type="domain" description="Terpene synthase metal-binding" evidence="7">
    <location>
        <begin position="275"/>
        <end position="515"/>
    </location>
</feature>
<dbReference type="InterPro" id="IPR050148">
    <property type="entry name" value="Terpene_synthase-like"/>
</dbReference>
<dbReference type="FunFam" id="1.10.600.10:FF:000007">
    <property type="entry name" value="Isoprene synthase, chloroplastic"/>
    <property type="match status" value="1"/>
</dbReference>
<feature type="domain" description="Terpene synthase N-terminal" evidence="6">
    <location>
        <begin position="38"/>
        <end position="217"/>
    </location>
</feature>
<dbReference type="Proteomes" id="UP001164929">
    <property type="component" value="Chromosome 11"/>
</dbReference>
<dbReference type="PANTHER" id="PTHR31225:SF94">
    <property type="entry name" value="ALPHA-FARNESENE SYNTHASE"/>
    <property type="match status" value="1"/>
</dbReference>
<dbReference type="GO" id="GO:0000287">
    <property type="term" value="F:magnesium ion binding"/>
    <property type="evidence" value="ECO:0007669"/>
    <property type="project" value="InterPro"/>
</dbReference>
<dbReference type="GO" id="GO:0016102">
    <property type="term" value="P:diterpenoid biosynthetic process"/>
    <property type="evidence" value="ECO:0007669"/>
    <property type="project" value="InterPro"/>
</dbReference>
<evidence type="ECO:0000259" key="7">
    <source>
        <dbReference type="Pfam" id="PF03936"/>
    </source>
</evidence>
<dbReference type="PANTHER" id="PTHR31225">
    <property type="entry name" value="OS04G0344100 PROTEIN-RELATED"/>
    <property type="match status" value="1"/>
</dbReference>
<dbReference type="GO" id="GO:0120251">
    <property type="term" value="P:hydrocarbon biosynthetic process"/>
    <property type="evidence" value="ECO:0007669"/>
    <property type="project" value="UniProtKB-ARBA"/>
</dbReference>
<protein>
    <submittedName>
        <fullName evidence="8">Alpha-farnesene synthase-like</fullName>
    </submittedName>
</protein>
<gene>
    <name evidence="8" type="ORF">NC653_027129</name>
</gene>
<dbReference type="InterPro" id="IPR044814">
    <property type="entry name" value="Terpene_cyclase_plant_C1"/>
</dbReference>
<dbReference type="SUPFAM" id="SSF48576">
    <property type="entry name" value="Terpenoid synthases"/>
    <property type="match status" value="1"/>
</dbReference>
<feature type="region of interest" description="Disordered" evidence="5">
    <location>
        <begin position="1"/>
        <end position="31"/>
    </location>
</feature>
<reference evidence="8" key="1">
    <citation type="journal article" date="2023" name="Mol. Ecol. Resour.">
        <title>Chromosome-level genome assembly of a triploid poplar Populus alba 'Berolinensis'.</title>
        <authorList>
            <person name="Chen S."/>
            <person name="Yu Y."/>
            <person name="Wang X."/>
            <person name="Wang S."/>
            <person name="Zhang T."/>
            <person name="Zhou Y."/>
            <person name="He R."/>
            <person name="Meng N."/>
            <person name="Wang Y."/>
            <person name="Liu W."/>
            <person name="Liu Z."/>
            <person name="Liu J."/>
            <person name="Guo Q."/>
            <person name="Huang H."/>
            <person name="Sederoff R.R."/>
            <person name="Wang G."/>
            <person name="Qu G."/>
            <person name="Chen S."/>
        </authorList>
    </citation>
    <scope>NUCLEOTIDE SEQUENCE</scope>
    <source>
        <strain evidence="8">SC-2020</strain>
    </source>
</reference>
<evidence type="ECO:0000256" key="3">
    <source>
        <dbReference type="ARBA" id="ARBA00022842"/>
    </source>
</evidence>
<dbReference type="Pfam" id="PF01397">
    <property type="entry name" value="Terpene_synth"/>
    <property type="match status" value="1"/>
</dbReference>
<dbReference type="EMBL" id="JAQIZT010000011">
    <property type="protein sequence ID" value="KAJ6978858.1"/>
    <property type="molecule type" value="Genomic_DNA"/>
</dbReference>
<accession>A0AAD6M4I9</accession>
<keyword evidence="3" id="KW-0460">Magnesium</keyword>
<evidence type="ECO:0000259" key="6">
    <source>
        <dbReference type="Pfam" id="PF01397"/>
    </source>
</evidence>
<evidence type="ECO:0000256" key="4">
    <source>
        <dbReference type="ARBA" id="ARBA00023239"/>
    </source>
</evidence>
<evidence type="ECO:0000313" key="9">
    <source>
        <dbReference type="Proteomes" id="UP001164929"/>
    </source>
</evidence>
<dbReference type="GO" id="GO:0010333">
    <property type="term" value="F:terpene synthase activity"/>
    <property type="evidence" value="ECO:0007669"/>
    <property type="project" value="InterPro"/>
</dbReference>
<dbReference type="InterPro" id="IPR005630">
    <property type="entry name" value="Terpene_synthase_metal-bd"/>
</dbReference>
<dbReference type="SUPFAM" id="SSF48239">
    <property type="entry name" value="Terpenoid cyclases/Protein prenyltransferases"/>
    <property type="match status" value="1"/>
</dbReference>
<dbReference type="Gene3D" id="1.10.600.10">
    <property type="entry name" value="Farnesyl Diphosphate Synthase"/>
    <property type="match status" value="1"/>
</dbReference>
<dbReference type="InterPro" id="IPR034741">
    <property type="entry name" value="Terpene_cyclase-like_1_C"/>
</dbReference>
<evidence type="ECO:0000313" key="8">
    <source>
        <dbReference type="EMBL" id="KAJ6978858.1"/>
    </source>
</evidence>
<dbReference type="SFLD" id="SFLDS00005">
    <property type="entry name" value="Isoprenoid_Synthase_Type_I"/>
    <property type="match status" value="1"/>
</dbReference>
<keyword evidence="2" id="KW-0479">Metal-binding</keyword>
<proteinExistence type="predicted"/>
<evidence type="ECO:0000256" key="5">
    <source>
        <dbReference type="SAM" id="MobiDB-lite"/>
    </source>
</evidence>
<dbReference type="CDD" id="cd00684">
    <property type="entry name" value="Terpene_cyclase_plant_C1"/>
    <property type="match status" value="1"/>
</dbReference>
<dbReference type="InterPro" id="IPR008930">
    <property type="entry name" value="Terpenoid_cyclase/PrenylTrfase"/>
</dbReference>
<dbReference type="Gene3D" id="1.50.10.130">
    <property type="entry name" value="Terpene synthase, N-terminal domain"/>
    <property type="match status" value="1"/>
</dbReference>
<name>A0AAD6M4I9_9ROSI</name>
<keyword evidence="4" id="KW-0456">Lyase</keyword>
<organism evidence="8 9">
    <name type="scientific">Populus alba x Populus x berolinensis</name>
    <dbReference type="NCBI Taxonomy" id="444605"/>
    <lineage>
        <taxon>Eukaryota</taxon>
        <taxon>Viridiplantae</taxon>
        <taxon>Streptophyta</taxon>
        <taxon>Embryophyta</taxon>
        <taxon>Tracheophyta</taxon>
        <taxon>Spermatophyta</taxon>
        <taxon>Magnoliopsida</taxon>
        <taxon>eudicotyledons</taxon>
        <taxon>Gunneridae</taxon>
        <taxon>Pentapetalae</taxon>
        <taxon>rosids</taxon>
        <taxon>fabids</taxon>
        <taxon>Malpighiales</taxon>
        <taxon>Salicaceae</taxon>
        <taxon>Saliceae</taxon>
        <taxon>Populus</taxon>
    </lineage>
</organism>
<evidence type="ECO:0000256" key="1">
    <source>
        <dbReference type="ARBA" id="ARBA00001946"/>
    </source>
</evidence>
<dbReference type="InterPro" id="IPR036965">
    <property type="entry name" value="Terpene_synth_N_sf"/>
</dbReference>
<evidence type="ECO:0000256" key="2">
    <source>
        <dbReference type="ARBA" id="ARBA00022723"/>
    </source>
</evidence>
<feature type="compositionally biased region" description="Polar residues" evidence="5">
    <location>
        <begin position="1"/>
        <end position="20"/>
    </location>
</feature>
<keyword evidence="9" id="KW-1185">Reference proteome</keyword>
<dbReference type="InterPro" id="IPR001906">
    <property type="entry name" value="Terpene_synth_N"/>
</dbReference>
<dbReference type="SFLD" id="SFLDG01019">
    <property type="entry name" value="Terpene_Cyclase_Like_1_C_Termi"/>
    <property type="match status" value="1"/>
</dbReference>
<comment type="cofactor">
    <cofactor evidence="1">
        <name>Mg(2+)</name>
        <dbReference type="ChEBI" id="CHEBI:18420"/>
    </cofactor>
</comment>
<sequence>MEYKQQVQVEQNSLQYQNNSEDTDTRQERRSANYKPNIWKYDFLQSLSSKYDEEQYRRVTEKLREEVKIIFVEAVDLLAKLKLVDSVIKLGLGSYFEEEIKQSLDIIAASFKNQNPNVEENLYVTALRFKLLRLHGYEVSQGENTGRGVFNGFFDGTFDRSKCTDVRGLIELFEASHLANEGEATLEDAKAFSARILSNINCSAIESDLAKHVVHVLELPSHWRVLWFDVKWHIKAYENDKQTNRHLLALAKVNFNMVQATLQKDLRDVSRWWRNLGVIENLSFTRDRLVESFLCTVGLVFEPKYSSFRKRLTKVIIMILIIDDVYDVYGSLHELQQFTKGVSRWDTGEVQELPECMKICFQALYDITNEMALEMRREKYGSKALPHLKKVWAEFCKAMFMEARWFNEGYTPSLQEYLSNAWVSSSGTVISVHSFFSLMTELETEEISNFLEKNQDLVYNISLIIRLCNDLGTSVAEQERGDAASSVVCYMREVNVSEEVARNHINNIIKKTWKKINGHCFTKSTTLQLLVNINTNMARVVHNLYQHGDGFGVQDRHENKKQILTLLVEPFKLDLPEFSF</sequence>
<dbReference type="AlphaFoldDB" id="A0AAD6M4I9"/>
<dbReference type="Pfam" id="PF03936">
    <property type="entry name" value="Terpene_synth_C"/>
    <property type="match status" value="1"/>
</dbReference>